<feature type="transmembrane region" description="Helical" evidence="1">
    <location>
        <begin position="188"/>
        <end position="204"/>
    </location>
</feature>
<dbReference type="OrthoDB" id="386983at2157"/>
<feature type="transmembrane region" description="Helical" evidence="1">
    <location>
        <begin position="139"/>
        <end position="158"/>
    </location>
</feature>
<evidence type="ECO:0008006" key="4">
    <source>
        <dbReference type="Google" id="ProtNLM"/>
    </source>
</evidence>
<keyword evidence="1" id="KW-0472">Membrane</keyword>
<dbReference type="AlphaFoldDB" id="A0A0E3SDD9"/>
<dbReference type="STRING" id="1434110.MSHOH_0965"/>
<dbReference type="RefSeq" id="WP_048137876.1">
    <property type="nucleotide sequence ID" value="NZ_CP009516.1"/>
</dbReference>
<gene>
    <name evidence="2" type="ORF">MSHOH_0965</name>
</gene>
<keyword evidence="1" id="KW-1133">Transmembrane helix</keyword>
<evidence type="ECO:0000313" key="2">
    <source>
        <dbReference type="EMBL" id="AKB77448.1"/>
    </source>
</evidence>
<dbReference type="KEGG" id="mhor:MSHOH_0965"/>
<keyword evidence="1" id="KW-0812">Transmembrane</keyword>
<feature type="transmembrane region" description="Helical" evidence="1">
    <location>
        <begin position="265"/>
        <end position="282"/>
    </location>
</feature>
<dbReference type="PATRIC" id="fig|1434110.4.peg.1200"/>
<dbReference type="HOGENOM" id="CLU_942027_0_0_2"/>
<proteinExistence type="predicted"/>
<evidence type="ECO:0000256" key="1">
    <source>
        <dbReference type="SAM" id="Phobius"/>
    </source>
</evidence>
<name>A0A0E3SDD9_9EURY</name>
<dbReference type="GeneID" id="24830126"/>
<protein>
    <recommendedName>
        <fullName evidence="4">Peptidase S54 rhomboid domain-containing protein</fullName>
    </recommendedName>
</protein>
<feature type="transmembrane region" description="Helical" evidence="1">
    <location>
        <begin position="230"/>
        <end position="253"/>
    </location>
</feature>
<reference evidence="2 3" key="1">
    <citation type="submission" date="2014-07" db="EMBL/GenBank/DDBJ databases">
        <title>Methanogenic archaea and the global carbon cycle.</title>
        <authorList>
            <person name="Henriksen J.R."/>
            <person name="Luke J."/>
            <person name="Reinhart S."/>
            <person name="Benedict M.N."/>
            <person name="Youngblut N.D."/>
            <person name="Metcalf M.E."/>
            <person name="Whitaker R.J."/>
            <person name="Metcalf W.W."/>
        </authorList>
    </citation>
    <scope>NUCLEOTIDE SEQUENCE [LARGE SCALE GENOMIC DNA]</scope>
    <source>
        <strain evidence="2 3">HB-1</strain>
    </source>
</reference>
<dbReference type="EMBL" id="CP009516">
    <property type="protein sequence ID" value="AKB77448.1"/>
    <property type="molecule type" value="Genomic_DNA"/>
</dbReference>
<sequence length="295" mass="33847">MASIDLNLKNRESFIGGVFPREVILYILLPVVLTFSIYTFLRVLWDLDSSLASNVILFFILDPANLNTNVFLSSYTHTIFWAHLVPNVIAYIILLTLISWLIAKRTKLKLLMIMCLIVYPIVNSVFCICFSKTNVGNGLSGIVYCLLGYLPLATYLYAKNELRMPLKLYIFFIAILSNLTVYVFYKEVIISLFFLVILIFLLYFERKNLFESLDKIIQTISQQKSTIHKIFNLALAATLIAVPPFIWITFVPIIQIEGLNVDHKVHMFGLLYGLTISSFILYKDLKMPLKTDVLS</sequence>
<feature type="transmembrane region" description="Helical" evidence="1">
    <location>
        <begin position="165"/>
        <end position="182"/>
    </location>
</feature>
<feature type="transmembrane region" description="Helical" evidence="1">
    <location>
        <begin position="78"/>
        <end position="103"/>
    </location>
</feature>
<feature type="transmembrane region" description="Helical" evidence="1">
    <location>
        <begin position="23"/>
        <end position="44"/>
    </location>
</feature>
<feature type="transmembrane region" description="Helical" evidence="1">
    <location>
        <begin position="110"/>
        <end position="133"/>
    </location>
</feature>
<accession>A0A0E3SDD9</accession>
<evidence type="ECO:0000313" key="3">
    <source>
        <dbReference type="Proteomes" id="UP000033101"/>
    </source>
</evidence>
<organism evidence="2 3">
    <name type="scientific">Methanosarcina horonobensis HB-1 = JCM 15518</name>
    <dbReference type="NCBI Taxonomy" id="1434110"/>
    <lineage>
        <taxon>Archaea</taxon>
        <taxon>Methanobacteriati</taxon>
        <taxon>Methanobacteriota</taxon>
        <taxon>Stenosarchaea group</taxon>
        <taxon>Methanomicrobia</taxon>
        <taxon>Methanosarcinales</taxon>
        <taxon>Methanosarcinaceae</taxon>
        <taxon>Methanosarcina</taxon>
    </lineage>
</organism>
<keyword evidence="3" id="KW-1185">Reference proteome</keyword>
<dbReference type="Proteomes" id="UP000033101">
    <property type="component" value="Chromosome"/>
</dbReference>